<comment type="catalytic activity">
    <reaction evidence="1 5 6">
        <text>[protein]-peptidylproline (omega=180) = [protein]-peptidylproline (omega=0)</text>
        <dbReference type="Rhea" id="RHEA:16237"/>
        <dbReference type="Rhea" id="RHEA-COMP:10747"/>
        <dbReference type="Rhea" id="RHEA-COMP:10748"/>
        <dbReference type="ChEBI" id="CHEBI:83833"/>
        <dbReference type="ChEBI" id="CHEBI:83834"/>
        <dbReference type="EC" id="5.2.1.8"/>
    </reaction>
</comment>
<dbReference type="Pfam" id="PF00254">
    <property type="entry name" value="FKBP_C"/>
    <property type="match status" value="1"/>
</dbReference>
<dbReference type="FunFam" id="3.10.50.40:FF:000006">
    <property type="entry name" value="Peptidyl-prolyl cis-trans isomerase"/>
    <property type="match status" value="1"/>
</dbReference>
<evidence type="ECO:0000256" key="7">
    <source>
        <dbReference type="SAM" id="MobiDB-lite"/>
    </source>
</evidence>
<dbReference type="OMA" id="TLVKIHY"/>
<feature type="compositionally biased region" description="Low complexity" evidence="7">
    <location>
        <begin position="136"/>
        <end position="159"/>
    </location>
</feature>
<dbReference type="Gene3D" id="3.10.50.40">
    <property type="match status" value="1"/>
</dbReference>
<evidence type="ECO:0000313" key="9">
    <source>
        <dbReference type="EMBL" id="KXS20830.1"/>
    </source>
</evidence>
<dbReference type="GO" id="GO:0000785">
    <property type="term" value="C:chromatin"/>
    <property type="evidence" value="ECO:0007669"/>
    <property type="project" value="TreeGrafter"/>
</dbReference>
<evidence type="ECO:0000256" key="2">
    <source>
        <dbReference type="ARBA" id="ARBA00007838"/>
    </source>
</evidence>
<keyword evidence="4 5" id="KW-0413">Isomerase</keyword>
<dbReference type="EMBL" id="KQ965734">
    <property type="protein sequence ID" value="KXS20830.1"/>
    <property type="molecule type" value="Genomic_DNA"/>
</dbReference>
<feature type="domain" description="PPIase FKBP-type" evidence="8">
    <location>
        <begin position="271"/>
        <end position="358"/>
    </location>
</feature>
<feature type="compositionally biased region" description="Basic and acidic residues" evidence="7">
    <location>
        <begin position="219"/>
        <end position="238"/>
    </location>
</feature>
<dbReference type="Proteomes" id="UP000070544">
    <property type="component" value="Unassembled WGS sequence"/>
</dbReference>
<feature type="compositionally biased region" description="Acidic residues" evidence="7">
    <location>
        <begin position="100"/>
        <end position="135"/>
    </location>
</feature>
<keyword evidence="10" id="KW-1185">Reference proteome</keyword>
<evidence type="ECO:0000313" key="10">
    <source>
        <dbReference type="Proteomes" id="UP000070544"/>
    </source>
</evidence>
<accession>A0A139AVS2</accession>
<dbReference type="AlphaFoldDB" id="A0A139AVS2"/>
<dbReference type="GO" id="GO:0005730">
    <property type="term" value="C:nucleolus"/>
    <property type="evidence" value="ECO:0007669"/>
    <property type="project" value="TreeGrafter"/>
</dbReference>
<sequence>MSFWGLKVVPGKSYSQTVEVPFRVTMAALGPGGDAGQSSLFVSVDDNEFVLCTLDTAKPQQQPLTVQFGEGENISFKALGPNPIYLTGAYLPDLAMEGFEDDEDDEEIDSDEAEGLEDDDEDMEEASDEEEDADMEAAIAAAIAGKKAAKANATKAAPAKKNEKPEKAAPATQPASAKRTLEAEGDDSAPAKKAKAESGAATSPAKDQKKQQPQKQHVKKEEAKKEEAAPKEEGKKEALQGTPKAPKAKVLPSGLAIEDVVVGDGPRAKSGKSVAVRYIGRLTSGKVFDSNTNGKPFKFTLSKGQVIKGWDLGVQGMNVGGTRKLTIPPNLAYGAKGAPPDIPPNSTLVFEVKLLEVGK</sequence>
<dbReference type="PANTHER" id="PTHR43811:SF19">
    <property type="entry name" value="39 KDA FK506-BINDING NUCLEAR PROTEIN"/>
    <property type="match status" value="1"/>
</dbReference>
<dbReference type="InterPro" id="IPR041232">
    <property type="entry name" value="NPL"/>
</dbReference>
<dbReference type="PANTHER" id="PTHR43811">
    <property type="entry name" value="FKBP-TYPE PEPTIDYL-PROLYL CIS-TRANS ISOMERASE FKPA"/>
    <property type="match status" value="1"/>
</dbReference>
<dbReference type="OrthoDB" id="1902587at2759"/>
<evidence type="ECO:0000256" key="4">
    <source>
        <dbReference type="ARBA" id="ARBA00023235"/>
    </source>
</evidence>
<name>A0A139AVS2_GONPJ</name>
<gene>
    <name evidence="9" type="ORF">M427DRAFT_119369</name>
</gene>
<dbReference type="InterPro" id="IPR023566">
    <property type="entry name" value="PPIase_Fpr3/Fpr4-like"/>
</dbReference>
<evidence type="ECO:0000256" key="6">
    <source>
        <dbReference type="PROSITE-ProRule" id="PRU00277"/>
    </source>
</evidence>
<dbReference type="InterPro" id="IPR046357">
    <property type="entry name" value="PPIase_dom_sf"/>
</dbReference>
<dbReference type="InterPro" id="IPR001179">
    <property type="entry name" value="PPIase_FKBP_dom"/>
</dbReference>
<proteinExistence type="inferred from homology"/>
<dbReference type="Gene3D" id="2.60.120.340">
    <property type="entry name" value="Nucleoplasmin core domain"/>
    <property type="match status" value="1"/>
</dbReference>
<protein>
    <recommendedName>
        <fullName evidence="5">FK506-binding protein</fullName>
        <ecNumber evidence="5">5.2.1.8</ecNumber>
    </recommendedName>
</protein>
<evidence type="ECO:0000256" key="5">
    <source>
        <dbReference type="PIRNR" id="PIRNR001473"/>
    </source>
</evidence>
<dbReference type="Pfam" id="PF17800">
    <property type="entry name" value="NPL"/>
    <property type="match status" value="1"/>
</dbReference>
<dbReference type="PROSITE" id="PS50059">
    <property type="entry name" value="FKBP_PPIASE"/>
    <property type="match status" value="1"/>
</dbReference>
<evidence type="ECO:0000256" key="3">
    <source>
        <dbReference type="ARBA" id="ARBA00023110"/>
    </source>
</evidence>
<dbReference type="SUPFAM" id="SSF54534">
    <property type="entry name" value="FKBP-like"/>
    <property type="match status" value="1"/>
</dbReference>
<reference evidence="9 10" key="1">
    <citation type="journal article" date="2015" name="Genome Biol. Evol.">
        <title>Phylogenomic analyses indicate that early fungi evolved digesting cell walls of algal ancestors of land plants.</title>
        <authorList>
            <person name="Chang Y."/>
            <person name="Wang S."/>
            <person name="Sekimoto S."/>
            <person name="Aerts A.L."/>
            <person name="Choi C."/>
            <person name="Clum A."/>
            <person name="LaButti K.M."/>
            <person name="Lindquist E.A."/>
            <person name="Yee Ngan C."/>
            <person name="Ohm R.A."/>
            <person name="Salamov A.A."/>
            <person name="Grigoriev I.V."/>
            <person name="Spatafora J.W."/>
            <person name="Berbee M.L."/>
        </authorList>
    </citation>
    <scope>NUCLEOTIDE SEQUENCE [LARGE SCALE GENOMIC DNA]</scope>
    <source>
        <strain evidence="9 10">JEL478</strain>
    </source>
</reference>
<feature type="region of interest" description="Disordered" evidence="7">
    <location>
        <begin position="100"/>
        <end position="254"/>
    </location>
</feature>
<dbReference type="EC" id="5.2.1.8" evidence="5"/>
<evidence type="ECO:0000256" key="1">
    <source>
        <dbReference type="ARBA" id="ARBA00000971"/>
    </source>
</evidence>
<organism evidence="9 10">
    <name type="scientific">Gonapodya prolifera (strain JEL478)</name>
    <name type="common">Monoblepharis prolifera</name>
    <dbReference type="NCBI Taxonomy" id="1344416"/>
    <lineage>
        <taxon>Eukaryota</taxon>
        <taxon>Fungi</taxon>
        <taxon>Fungi incertae sedis</taxon>
        <taxon>Chytridiomycota</taxon>
        <taxon>Chytridiomycota incertae sedis</taxon>
        <taxon>Monoblepharidomycetes</taxon>
        <taxon>Monoblepharidales</taxon>
        <taxon>Gonapodyaceae</taxon>
        <taxon>Gonapodya</taxon>
    </lineage>
</organism>
<comment type="similarity">
    <text evidence="2">Belongs to the FKBP-type PPIase family. FKBP3/4 subfamily.</text>
</comment>
<keyword evidence="3 5" id="KW-0697">Rotamase</keyword>
<evidence type="ECO:0000259" key="8">
    <source>
        <dbReference type="PROSITE" id="PS50059"/>
    </source>
</evidence>
<dbReference type="STRING" id="1344416.A0A139AVS2"/>
<dbReference type="PIRSF" id="PIRSF001473">
    <property type="entry name" value="FK506-bp_FPR3"/>
    <property type="match status" value="1"/>
</dbReference>
<dbReference type="GO" id="GO:0003755">
    <property type="term" value="F:peptidyl-prolyl cis-trans isomerase activity"/>
    <property type="evidence" value="ECO:0007669"/>
    <property type="project" value="UniProtKB-KW"/>
</dbReference>